<dbReference type="EMBL" id="JAAGAB010000002">
    <property type="protein sequence ID" value="NDV01006.1"/>
    <property type="molecule type" value="Genomic_DNA"/>
</dbReference>
<dbReference type="InterPro" id="IPR045467">
    <property type="entry name" value="DUF6497"/>
</dbReference>
<dbReference type="Proteomes" id="UP000474757">
    <property type="component" value="Unassembled WGS sequence"/>
</dbReference>
<evidence type="ECO:0000313" key="3">
    <source>
        <dbReference type="Proteomes" id="UP000474757"/>
    </source>
</evidence>
<feature type="signal peptide" evidence="1">
    <location>
        <begin position="1"/>
        <end position="17"/>
    </location>
</feature>
<dbReference type="Pfam" id="PF20107">
    <property type="entry name" value="DUF6497"/>
    <property type="match status" value="1"/>
</dbReference>
<evidence type="ECO:0008006" key="4">
    <source>
        <dbReference type="Google" id="ProtNLM"/>
    </source>
</evidence>
<evidence type="ECO:0000313" key="2">
    <source>
        <dbReference type="EMBL" id="NDV01006.1"/>
    </source>
</evidence>
<gene>
    <name evidence="2" type="ORF">GZA08_08500</name>
</gene>
<proteinExistence type="predicted"/>
<evidence type="ECO:0000256" key="1">
    <source>
        <dbReference type="SAM" id="SignalP"/>
    </source>
</evidence>
<keyword evidence="3" id="KW-1185">Reference proteome</keyword>
<dbReference type="AlphaFoldDB" id="A0A6B2K3A1"/>
<reference evidence="2 3" key="1">
    <citation type="submission" date="2020-02" db="EMBL/GenBank/DDBJ databases">
        <title>Pseudoroseicyclus tamarix, sp. nov., isolated from offshore sediment of a Tamarix chinensis forest.</title>
        <authorList>
            <person name="Gai Y."/>
        </authorList>
    </citation>
    <scope>NUCLEOTIDE SEQUENCE [LARGE SCALE GENOMIC DNA]</scope>
    <source>
        <strain evidence="2 3">CLL3-39</strain>
    </source>
</reference>
<comment type="caution">
    <text evidence="2">The sequence shown here is derived from an EMBL/GenBank/DDBJ whole genome shotgun (WGS) entry which is preliminary data.</text>
</comment>
<organism evidence="2 3">
    <name type="scientific">Pseudoroseicyclus tamaricis</name>
    <dbReference type="NCBI Taxonomy" id="2705421"/>
    <lineage>
        <taxon>Bacteria</taxon>
        <taxon>Pseudomonadati</taxon>
        <taxon>Pseudomonadota</taxon>
        <taxon>Alphaproteobacteria</taxon>
        <taxon>Rhodobacterales</taxon>
        <taxon>Paracoccaceae</taxon>
        <taxon>Pseudoroseicyclus</taxon>
    </lineage>
</organism>
<dbReference type="RefSeq" id="WP_163892148.1">
    <property type="nucleotide sequence ID" value="NZ_JAAFYS010000002.1"/>
</dbReference>
<accession>A0A6B2K3A1</accession>
<sequence>MFRPISLLLLLAAPAAAQDVAAPSGQPWRIFDVVLEGTSAHLRFISEGLEAEDFESIAGDFQWLCDNLALPALETNEVAVEGITISVADRELPFGEMDPEAVQFFEGFRVEDGACVWELF</sequence>
<feature type="chain" id="PRO_5025517036" description="Acetolactate synthase" evidence="1">
    <location>
        <begin position="18"/>
        <end position="120"/>
    </location>
</feature>
<name>A0A6B2K3A1_9RHOB</name>
<protein>
    <recommendedName>
        <fullName evidence="4">Acetolactate synthase</fullName>
    </recommendedName>
</protein>
<keyword evidence="1" id="KW-0732">Signal</keyword>